<evidence type="ECO:0000313" key="3">
    <source>
        <dbReference type="EMBL" id="KAI6648027.1"/>
    </source>
</evidence>
<dbReference type="AlphaFoldDB" id="A0AAV7JGU0"/>
<evidence type="ECO:0000313" key="4">
    <source>
        <dbReference type="Proteomes" id="UP001165289"/>
    </source>
</evidence>
<accession>A0AAV7JGU0</accession>
<sequence>MATANSMVSTERNLEFDLNRDNISRVNYKNKIQPLLNACVGGRRVGQFSIHMGPYVSSFCIIKYQLDGRYICRIGTDGEDEMEFTIPYGLTVDKSNGDIYICDTGNERVQILTNALTFKSQFGKDLLSSPLDVKLTEYFIFVMDDSNPCLHLFDYNLILQKSIISKGPGMQVTESYSYSFFIDNSRNILIPDQESNAILIFNPLYELIHKISVNKNPFGITADDEGRIIVIVSCTDWNWLQIF</sequence>
<protein>
    <submittedName>
        <fullName evidence="3">NHL repeat containing protein</fullName>
    </submittedName>
</protein>
<dbReference type="PANTHER" id="PTHR24104:SF25">
    <property type="entry name" value="PROTEIN LIN-41"/>
    <property type="match status" value="1"/>
</dbReference>
<dbReference type="EMBL" id="JAKMXF010000334">
    <property type="protein sequence ID" value="KAI6648027.1"/>
    <property type="molecule type" value="Genomic_DNA"/>
</dbReference>
<dbReference type="PANTHER" id="PTHR24104">
    <property type="entry name" value="E3 UBIQUITIN-PROTEIN LIGASE NHLRC1-RELATED"/>
    <property type="match status" value="1"/>
</dbReference>
<dbReference type="Proteomes" id="UP001165289">
    <property type="component" value="Unassembled WGS sequence"/>
</dbReference>
<dbReference type="Pfam" id="PF01436">
    <property type="entry name" value="NHL"/>
    <property type="match status" value="1"/>
</dbReference>
<evidence type="ECO:0000256" key="2">
    <source>
        <dbReference type="PROSITE-ProRule" id="PRU00504"/>
    </source>
</evidence>
<dbReference type="InterPro" id="IPR001258">
    <property type="entry name" value="NHL_repeat"/>
</dbReference>
<dbReference type="InterPro" id="IPR011042">
    <property type="entry name" value="6-blade_b-propeller_TolB-like"/>
</dbReference>
<dbReference type="GO" id="GO:0008270">
    <property type="term" value="F:zinc ion binding"/>
    <property type="evidence" value="ECO:0007669"/>
    <property type="project" value="UniProtKB-KW"/>
</dbReference>
<reference evidence="3 4" key="1">
    <citation type="journal article" date="2023" name="BMC Biol.">
        <title>The compact genome of the sponge Oopsacas minuta (Hexactinellida) is lacking key metazoan core genes.</title>
        <authorList>
            <person name="Santini S."/>
            <person name="Schenkelaars Q."/>
            <person name="Jourda C."/>
            <person name="Duchesne M."/>
            <person name="Belahbib H."/>
            <person name="Rocher C."/>
            <person name="Selva M."/>
            <person name="Riesgo A."/>
            <person name="Vervoort M."/>
            <person name="Leys S.P."/>
            <person name="Kodjabachian L."/>
            <person name="Le Bivic A."/>
            <person name="Borchiellini C."/>
            <person name="Claverie J.M."/>
            <person name="Renard E."/>
        </authorList>
    </citation>
    <scope>NUCLEOTIDE SEQUENCE [LARGE SCALE GENOMIC DNA]</scope>
    <source>
        <strain evidence="3">SPO-2</strain>
    </source>
</reference>
<name>A0AAV7JGU0_9METZ</name>
<dbReference type="Gene3D" id="2.120.10.30">
    <property type="entry name" value="TolB, C-terminal domain"/>
    <property type="match status" value="1"/>
</dbReference>
<feature type="repeat" description="NHL" evidence="2">
    <location>
        <begin position="83"/>
        <end position="115"/>
    </location>
</feature>
<evidence type="ECO:0000256" key="1">
    <source>
        <dbReference type="ARBA" id="ARBA00022737"/>
    </source>
</evidence>
<comment type="caution">
    <text evidence="3">The sequence shown here is derived from an EMBL/GenBank/DDBJ whole genome shotgun (WGS) entry which is preliminary data.</text>
</comment>
<organism evidence="3 4">
    <name type="scientific">Oopsacas minuta</name>
    <dbReference type="NCBI Taxonomy" id="111878"/>
    <lineage>
        <taxon>Eukaryota</taxon>
        <taxon>Metazoa</taxon>
        <taxon>Porifera</taxon>
        <taxon>Hexactinellida</taxon>
        <taxon>Hexasterophora</taxon>
        <taxon>Lyssacinosida</taxon>
        <taxon>Leucopsacidae</taxon>
        <taxon>Oopsacas</taxon>
    </lineage>
</organism>
<keyword evidence="4" id="KW-1185">Reference proteome</keyword>
<gene>
    <name evidence="3" type="ORF">LOD99_8354</name>
</gene>
<proteinExistence type="predicted"/>
<keyword evidence="1" id="KW-0677">Repeat</keyword>
<dbReference type="SUPFAM" id="SSF101898">
    <property type="entry name" value="NHL repeat"/>
    <property type="match status" value="1"/>
</dbReference>
<dbReference type="InterPro" id="IPR050952">
    <property type="entry name" value="TRIM-NHL_E3_ligases"/>
</dbReference>
<dbReference type="PROSITE" id="PS51125">
    <property type="entry name" value="NHL"/>
    <property type="match status" value="1"/>
</dbReference>